<gene>
    <name evidence="1" type="ORF">O6H91_15G089000</name>
</gene>
<evidence type="ECO:0000313" key="1">
    <source>
        <dbReference type="EMBL" id="KAJ7530318.1"/>
    </source>
</evidence>
<evidence type="ECO:0000313" key="2">
    <source>
        <dbReference type="Proteomes" id="UP001162992"/>
    </source>
</evidence>
<dbReference type="Proteomes" id="UP001162992">
    <property type="component" value="Chromosome 15"/>
</dbReference>
<organism evidence="1 2">
    <name type="scientific">Diphasiastrum complanatum</name>
    <name type="common">Issler's clubmoss</name>
    <name type="synonym">Lycopodium complanatum</name>
    <dbReference type="NCBI Taxonomy" id="34168"/>
    <lineage>
        <taxon>Eukaryota</taxon>
        <taxon>Viridiplantae</taxon>
        <taxon>Streptophyta</taxon>
        <taxon>Embryophyta</taxon>
        <taxon>Tracheophyta</taxon>
        <taxon>Lycopodiopsida</taxon>
        <taxon>Lycopodiales</taxon>
        <taxon>Lycopodiaceae</taxon>
        <taxon>Lycopodioideae</taxon>
        <taxon>Diphasiastrum</taxon>
    </lineage>
</organism>
<accession>A0ACC2BKU7</accession>
<protein>
    <submittedName>
        <fullName evidence="1">Uncharacterized protein</fullName>
    </submittedName>
</protein>
<sequence>MELCLSRSSLQCLQSLGPAPAPARGPRLVCTRPVAALRCCCGWTSQVVNVVCRDDDPRTVDNGGLAESVAGVSRKLNGPFSSALPGSCAEMSTSNSLDSDTDNATLSGNLLNPVSVRIPYGNRHIVVETGLIGRQANGSVTITDGDTVLYTSACVAVETNAPSDFLPLFVHYQERFSAAGRTSGGYFKREGKARDHEILVCRLIDRPIRPVIAKGFNKEIQLLSWVLSYDGVHCPEPLAITAAGAALAISDIPLTKAVAGVRVGLVEGQYIVNPTIDEISVSKLDMIVAGTTDAILMIEGYCEFLPEEELLQAIEIGQVAVSTICKELEIFAANIGKEKNLEAIQLPPQSLEEIIDELAGRKLEEALQIKNKKDRMNAVAAIQNVLLAELTEGLQKKEESAQRSGDSLKELEVYSLKDDSIVWAEEEDETDGVVIHKIKKPVTERHNIQLYKPSDIKMVFKGFSSKVMRRLVVQEGKRSDGRGATDIRPIQSICSILPRVHGSALFTRGETQALAVVTLGGDNMGQRLDNLTDVEDLKRFYLQYSFPPSAVGETGRVGAPSRREIGHGVLAERALEQSLPSGTDFPYTIRVESTITESNGSSSMASICGGCLALLDAGVPLKSPIAGVAMGLILDTKACGGDGEPLILSDILGSEDALGDMDFKVAGNEDGITAFQMDIKVEGITLPIMKKALAQAKDGRNHILKEMSKSSPPPSKTLSKYAPLIEFFKIEPEKVNLVIGSGGKTIKGIIEETGVDGIDLRDNGEIRILGKVYEGILAAKDRINSLIMSPTVGMTYRNAVVKSITTFGCILEIAPGREGMCHISELNTKKIAKVEDFVNVGDQLDVKLIEINPRGQLRFSHRAVLLEKEKKEQKTVEPGLKDKQKENVALLLDKENKEQKTAELGLKDKQKENAAK</sequence>
<comment type="caution">
    <text evidence="1">The sequence shown here is derived from an EMBL/GenBank/DDBJ whole genome shotgun (WGS) entry which is preliminary data.</text>
</comment>
<keyword evidence="2" id="KW-1185">Reference proteome</keyword>
<reference evidence="2" key="1">
    <citation type="journal article" date="2024" name="Proc. Natl. Acad. Sci. U.S.A.">
        <title>Extraordinary preservation of gene collinearity over three hundred million years revealed in homosporous lycophytes.</title>
        <authorList>
            <person name="Li C."/>
            <person name="Wickell D."/>
            <person name="Kuo L.Y."/>
            <person name="Chen X."/>
            <person name="Nie B."/>
            <person name="Liao X."/>
            <person name="Peng D."/>
            <person name="Ji J."/>
            <person name="Jenkins J."/>
            <person name="Williams M."/>
            <person name="Shu S."/>
            <person name="Plott C."/>
            <person name="Barry K."/>
            <person name="Rajasekar S."/>
            <person name="Grimwood J."/>
            <person name="Han X."/>
            <person name="Sun S."/>
            <person name="Hou Z."/>
            <person name="He W."/>
            <person name="Dai G."/>
            <person name="Sun C."/>
            <person name="Schmutz J."/>
            <person name="Leebens-Mack J.H."/>
            <person name="Li F.W."/>
            <person name="Wang L."/>
        </authorList>
    </citation>
    <scope>NUCLEOTIDE SEQUENCE [LARGE SCALE GENOMIC DNA]</scope>
    <source>
        <strain evidence="2">cv. PW_Plant_1</strain>
    </source>
</reference>
<proteinExistence type="predicted"/>
<dbReference type="EMBL" id="CM055106">
    <property type="protein sequence ID" value="KAJ7530318.1"/>
    <property type="molecule type" value="Genomic_DNA"/>
</dbReference>
<name>A0ACC2BKU7_DIPCM</name>